<organism evidence="2 3">
    <name type="scientific">Virgisporangium aurantiacum</name>
    <dbReference type="NCBI Taxonomy" id="175570"/>
    <lineage>
        <taxon>Bacteria</taxon>
        <taxon>Bacillati</taxon>
        <taxon>Actinomycetota</taxon>
        <taxon>Actinomycetes</taxon>
        <taxon>Micromonosporales</taxon>
        <taxon>Micromonosporaceae</taxon>
        <taxon>Virgisporangium</taxon>
    </lineage>
</organism>
<sequence>MVTGRGDLSAEALARDMERDTPFRRFRQRLQARRGARVEETPEGPAGCEHLLAFPARDVGSPQDCDDHTESDGPVVHLRTCLTCGYVGCCDSSKGRHATAHSEHTGHPVMQSAEPGETWRWCYVHEQLG</sequence>
<reference evidence="2" key="1">
    <citation type="submission" date="2021-01" db="EMBL/GenBank/DDBJ databases">
        <title>Whole genome shotgun sequence of Virgisporangium aurantiacum NBRC 16421.</title>
        <authorList>
            <person name="Komaki H."/>
            <person name="Tamura T."/>
        </authorList>
    </citation>
    <scope>NUCLEOTIDE SEQUENCE</scope>
    <source>
        <strain evidence="2">NBRC 16421</strain>
    </source>
</reference>
<feature type="domain" description="UBP-type" evidence="1">
    <location>
        <begin position="46"/>
        <end position="129"/>
    </location>
</feature>
<name>A0A8J3Z140_9ACTN</name>
<protein>
    <recommendedName>
        <fullName evidence="1">UBP-type domain-containing protein</fullName>
    </recommendedName>
</protein>
<evidence type="ECO:0000259" key="1">
    <source>
        <dbReference type="PROSITE" id="PS50271"/>
    </source>
</evidence>
<evidence type="ECO:0000313" key="3">
    <source>
        <dbReference type="Proteomes" id="UP000612585"/>
    </source>
</evidence>
<dbReference type="GO" id="GO:0008270">
    <property type="term" value="F:zinc ion binding"/>
    <property type="evidence" value="ECO:0007669"/>
    <property type="project" value="InterPro"/>
</dbReference>
<dbReference type="InterPro" id="IPR013083">
    <property type="entry name" value="Znf_RING/FYVE/PHD"/>
</dbReference>
<gene>
    <name evidence="2" type="ORF">Vau01_020730</name>
</gene>
<proteinExistence type="predicted"/>
<comment type="caution">
    <text evidence="2">The sequence shown here is derived from an EMBL/GenBank/DDBJ whole genome shotgun (WGS) entry which is preliminary data.</text>
</comment>
<dbReference type="Pfam" id="PF02148">
    <property type="entry name" value="zf-UBP"/>
    <property type="match status" value="1"/>
</dbReference>
<dbReference type="PROSITE" id="PS50271">
    <property type="entry name" value="ZF_UBP"/>
    <property type="match status" value="1"/>
</dbReference>
<dbReference type="Gene3D" id="3.30.40.10">
    <property type="entry name" value="Zinc/RING finger domain, C3HC4 (zinc finger)"/>
    <property type="match status" value="1"/>
</dbReference>
<dbReference type="Proteomes" id="UP000612585">
    <property type="component" value="Unassembled WGS sequence"/>
</dbReference>
<dbReference type="AlphaFoldDB" id="A0A8J3Z140"/>
<evidence type="ECO:0000313" key="2">
    <source>
        <dbReference type="EMBL" id="GIJ54557.1"/>
    </source>
</evidence>
<dbReference type="EMBL" id="BOPG01000012">
    <property type="protein sequence ID" value="GIJ54557.1"/>
    <property type="molecule type" value="Genomic_DNA"/>
</dbReference>
<accession>A0A8J3Z140</accession>
<dbReference type="SUPFAM" id="SSF57850">
    <property type="entry name" value="RING/U-box"/>
    <property type="match status" value="1"/>
</dbReference>
<dbReference type="InterPro" id="IPR001607">
    <property type="entry name" value="Znf_UBP"/>
</dbReference>
<keyword evidence="3" id="KW-1185">Reference proteome</keyword>